<organism evidence="1 2">
    <name type="scientific">Leifsonia soli</name>
    <dbReference type="NCBI Taxonomy" id="582665"/>
    <lineage>
        <taxon>Bacteria</taxon>
        <taxon>Bacillati</taxon>
        <taxon>Actinomycetota</taxon>
        <taxon>Actinomycetes</taxon>
        <taxon>Micrococcales</taxon>
        <taxon>Microbacteriaceae</taxon>
        <taxon>Leifsonia</taxon>
    </lineage>
</organism>
<reference evidence="1 2" key="1">
    <citation type="submission" date="2020-07" db="EMBL/GenBank/DDBJ databases">
        <title>Sequencing the genomes of 1000 actinobacteria strains.</title>
        <authorList>
            <person name="Klenk H.-P."/>
        </authorList>
    </citation>
    <scope>NUCLEOTIDE SEQUENCE [LARGE SCALE GENOMIC DNA]</scope>
    <source>
        <strain evidence="1 2">DSM 23871</strain>
    </source>
</reference>
<gene>
    <name evidence="1" type="ORF">BJ963_002663</name>
</gene>
<keyword evidence="2" id="KW-1185">Reference proteome</keyword>
<evidence type="ECO:0008006" key="3">
    <source>
        <dbReference type="Google" id="ProtNLM"/>
    </source>
</evidence>
<comment type="caution">
    <text evidence="1">The sequence shown here is derived from an EMBL/GenBank/DDBJ whole genome shotgun (WGS) entry which is preliminary data.</text>
</comment>
<proteinExistence type="predicted"/>
<dbReference type="AlphaFoldDB" id="A0A852T3B3"/>
<evidence type="ECO:0000313" key="2">
    <source>
        <dbReference type="Proteomes" id="UP000589620"/>
    </source>
</evidence>
<sequence length="97" mass="11087">MGYALRFTRSAASRLKEFDTPDQQQRLTRLRSSLSLLETDPNLPQLRSHKYTSVHGVNGEDVWESFVGDPAAADWRMFWHYGPEADTITVASITYPK</sequence>
<dbReference type="Proteomes" id="UP000589620">
    <property type="component" value="Unassembled WGS sequence"/>
</dbReference>
<accession>A0A852T3B3</accession>
<name>A0A852T3B3_9MICO</name>
<dbReference type="RefSeq" id="WP_179457164.1">
    <property type="nucleotide sequence ID" value="NZ_BAAAPX010000001.1"/>
</dbReference>
<evidence type="ECO:0000313" key="1">
    <source>
        <dbReference type="EMBL" id="NYD75144.1"/>
    </source>
</evidence>
<protein>
    <recommendedName>
        <fullName evidence="3">Type II toxin-antitoxin system RelE/ParE family toxin</fullName>
    </recommendedName>
</protein>
<dbReference type="EMBL" id="JACCBJ010000001">
    <property type="protein sequence ID" value="NYD75144.1"/>
    <property type="molecule type" value="Genomic_DNA"/>
</dbReference>